<dbReference type="AlphaFoldDB" id="A0A1N6VXS5"/>
<feature type="transmembrane region" description="Helical" evidence="2">
    <location>
        <begin position="41"/>
        <end position="63"/>
    </location>
</feature>
<keyword evidence="2" id="KW-0812">Transmembrane</keyword>
<evidence type="ECO:0000313" key="4">
    <source>
        <dbReference type="EMBL" id="SIQ82640.1"/>
    </source>
</evidence>
<evidence type="ECO:0000256" key="2">
    <source>
        <dbReference type="SAM" id="Phobius"/>
    </source>
</evidence>
<reference evidence="5" key="1">
    <citation type="submission" date="2017-01" db="EMBL/GenBank/DDBJ databases">
        <authorList>
            <person name="Varghese N."/>
            <person name="Submissions S."/>
        </authorList>
    </citation>
    <scope>NUCLEOTIDE SEQUENCE [LARGE SCALE GENOMIC DNA]</scope>
    <source>
        <strain evidence="5">CGMCC 1.7737</strain>
    </source>
</reference>
<feature type="transmembrane region" description="Helical" evidence="2">
    <location>
        <begin position="115"/>
        <end position="136"/>
    </location>
</feature>
<sequence length="172" mass="18493">MSRHPARDTKKARSSRRGTWYGHGQTTTVEKDGVGRFIDDAVYTFADVSLVTMPLLAFVAITANVTHFGVKNSAMIAWVTMVVVAAAIRGGWVTPLGTDVPGWVSLSPSLILLRLGYYNLVLAVAAYGGGAIAVTLSLPVVSVLFTFLFAAIAIGMFPRIADEFYEYVSNSD</sequence>
<name>A0A1N6VXS5_9EURY</name>
<keyword evidence="2" id="KW-0472">Membrane</keyword>
<organism evidence="4 5">
    <name type="scientific">Haladaptatus litoreus</name>
    <dbReference type="NCBI Taxonomy" id="553468"/>
    <lineage>
        <taxon>Archaea</taxon>
        <taxon>Methanobacteriati</taxon>
        <taxon>Methanobacteriota</taxon>
        <taxon>Stenosarchaea group</taxon>
        <taxon>Halobacteria</taxon>
        <taxon>Halobacteriales</taxon>
        <taxon>Haladaptataceae</taxon>
        <taxon>Haladaptatus</taxon>
    </lineage>
</organism>
<evidence type="ECO:0000256" key="1">
    <source>
        <dbReference type="SAM" id="MobiDB-lite"/>
    </source>
</evidence>
<keyword evidence="5" id="KW-1185">Reference proteome</keyword>
<proteinExistence type="predicted"/>
<feature type="region of interest" description="Disordered" evidence="1">
    <location>
        <begin position="1"/>
        <end position="24"/>
    </location>
</feature>
<feature type="domain" description="DUF8215" evidence="3">
    <location>
        <begin position="31"/>
        <end position="162"/>
    </location>
</feature>
<dbReference type="Pfam" id="PF26650">
    <property type="entry name" value="DUF8215"/>
    <property type="match status" value="1"/>
</dbReference>
<feature type="transmembrane region" description="Helical" evidence="2">
    <location>
        <begin position="143"/>
        <end position="161"/>
    </location>
</feature>
<evidence type="ECO:0000259" key="3">
    <source>
        <dbReference type="Pfam" id="PF26650"/>
    </source>
</evidence>
<accession>A0A1N6VXS5</accession>
<dbReference type="OrthoDB" id="211656at2157"/>
<keyword evidence="2" id="KW-1133">Transmembrane helix</keyword>
<dbReference type="Proteomes" id="UP000186914">
    <property type="component" value="Unassembled WGS sequence"/>
</dbReference>
<feature type="compositionally biased region" description="Basic and acidic residues" evidence="1">
    <location>
        <begin position="1"/>
        <end position="11"/>
    </location>
</feature>
<gene>
    <name evidence="4" type="ORF">SAMN05421858_0528</name>
</gene>
<feature type="transmembrane region" description="Helical" evidence="2">
    <location>
        <begin position="75"/>
        <end position="95"/>
    </location>
</feature>
<dbReference type="InterPro" id="IPR058528">
    <property type="entry name" value="DUF8215"/>
</dbReference>
<evidence type="ECO:0000313" key="5">
    <source>
        <dbReference type="Proteomes" id="UP000186914"/>
    </source>
</evidence>
<protein>
    <recommendedName>
        <fullName evidence="3">DUF8215 domain-containing protein</fullName>
    </recommendedName>
</protein>
<dbReference type="EMBL" id="FTNO01000001">
    <property type="protein sequence ID" value="SIQ82640.1"/>
    <property type="molecule type" value="Genomic_DNA"/>
</dbReference>
<dbReference type="RefSeq" id="WP_076427699.1">
    <property type="nucleotide sequence ID" value="NZ_FTNO01000001.1"/>
</dbReference>